<dbReference type="EMBL" id="ML121531">
    <property type="protein sequence ID" value="RPB27353.1"/>
    <property type="molecule type" value="Genomic_DNA"/>
</dbReference>
<evidence type="ECO:0000313" key="2">
    <source>
        <dbReference type="EMBL" id="RPB27353.1"/>
    </source>
</evidence>
<accession>A0A3N4LWS9</accession>
<feature type="transmembrane region" description="Helical" evidence="1">
    <location>
        <begin position="51"/>
        <end position="74"/>
    </location>
</feature>
<name>A0A3N4LWS9_9PEZI</name>
<keyword evidence="1" id="KW-0812">Transmembrane</keyword>
<dbReference type="InParanoid" id="A0A3N4LWS9"/>
<reference evidence="2 3" key="1">
    <citation type="journal article" date="2018" name="Nat. Ecol. Evol.">
        <title>Pezizomycetes genomes reveal the molecular basis of ectomycorrhizal truffle lifestyle.</title>
        <authorList>
            <person name="Murat C."/>
            <person name="Payen T."/>
            <person name="Noel B."/>
            <person name="Kuo A."/>
            <person name="Morin E."/>
            <person name="Chen J."/>
            <person name="Kohler A."/>
            <person name="Krizsan K."/>
            <person name="Balestrini R."/>
            <person name="Da Silva C."/>
            <person name="Montanini B."/>
            <person name="Hainaut M."/>
            <person name="Levati E."/>
            <person name="Barry K.W."/>
            <person name="Belfiori B."/>
            <person name="Cichocki N."/>
            <person name="Clum A."/>
            <person name="Dockter R.B."/>
            <person name="Fauchery L."/>
            <person name="Guy J."/>
            <person name="Iotti M."/>
            <person name="Le Tacon F."/>
            <person name="Lindquist E.A."/>
            <person name="Lipzen A."/>
            <person name="Malagnac F."/>
            <person name="Mello A."/>
            <person name="Molinier V."/>
            <person name="Miyauchi S."/>
            <person name="Poulain J."/>
            <person name="Riccioni C."/>
            <person name="Rubini A."/>
            <person name="Sitrit Y."/>
            <person name="Splivallo R."/>
            <person name="Traeger S."/>
            <person name="Wang M."/>
            <person name="Zifcakova L."/>
            <person name="Wipf D."/>
            <person name="Zambonelli A."/>
            <person name="Paolocci F."/>
            <person name="Nowrousian M."/>
            <person name="Ottonello S."/>
            <person name="Baldrian P."/>
            <person name="Spatafora J.W."/>
            <person name="Henrissat B."/>
            <person name="Nagy L.G."/>
            <person name="Aury J.M."/>
            <person name="Wincker P."/>
            <person name="Grigoriev I.V."/>
            <person name="Bonfante P."/>
            <person name="Martin F.M."/>
        </authorList>
    </citation>
    <scope>NUCLEOTIDE SEQUENCE [LARGE SCALE GENOMIC DNA]</scope>
    <source>
        <strain evidence="2 3">ATCC MYA-4762</strain>
    </source>
</reference>
<dbReference type="AlphaFoldDB" id="A0A3N4LWS9"/>
<organism evidence="2 3">
    <name type="scientific">Terfezia boudieri ATCC MYA-4762</name>
    <dbReference type="NCBI Taxonomy" id="1051890"/>
    <lineage>
        <taxon>Eukaryota</taxon>
        <taxon>Fungi</taxon>
        <taxon>Dikarya</taxon>
        <taxon>Ascomycota</taxon>
        <taxon>Pezizomycotina</taxon>
        <taxon>Pezizomycetes</taxon>
        <taxon>Pezizales</taxon>
        <taxon>Pezizaceae</taxon>
        <taxon>Terfezia</taxon>
    </lineage>
</organism>
<gene>
    <name evidence="2" type="ORF">L211DRAFT_536066</name>
</gene>
<dbReference type="Proteomes" id="UP000267821">
    <property type="component" value="Unassembled WGS sequence"/>
</dbReference>
<sequence length="77" mass="8595">MEPYRRSARRGGGCWLYTWLRSASIAHLLLFHLAAACCACVHSFSRDMPIGVCLCLIATVCTSRYVSHLSILYITNS</sequence>
<evidence type="ECO:0000313" key="3">
    <source>
        <dbReference type="Proteomes" id="UP000267821"/>
    </source>
</evidence>
<protein>
    <submittedName>
        <fullName evidence="2">Uncharacterized protein</fullName>
    </submittedName>
</protein>
<evidence type="ECO:0000256" key="1">
    <source>
        <dbReference type="SAM" id="Phobius"/>
    </source>
</evidence>
<keyword evidence="1" id="KW-1133">Transmembrane helix</keyword>
<proteinExistence type="predicted"/>
<keyword evidence="3" id="KW-1185">Reference proteome</keyword>
<keyword evidence="1" id="KW-0472">Membrane</keyword>